<dbReference type="PANTHER" id="PTHR42791:SF2">
    <property type="entry name" value="N-ACETYLTRANSFERASE DOMAIN-CONTAINING PROTEIN"/>
    <property type="match status" value="1"/>
</dbReference>
<gene>
    <name evidence="2" type="ORF">CDV36_015357</name>
</gene>
<dbReference type="Pfam" id="PF00583">
    <property type="entry name" value="Acetyltransf_1"/>
    <property type="match status" value="1"/>
</dbReference>
<dbReference type="InterPro" id="IPR016181">
    <property type="entry name" value="Acyl_CoA_acyltransferase"/>
</dbReference>
<evidence type="ECO:0000313" key="3">
    <source>
        <dbReference type="Proteomes" id="UP000277212"/>
    </source>
</evidence>
<evidence type="ECO:0000259" key="1">
    <source>
        <dbReference type="Pfam" id="PF00583"/>
    </source>
</evidence>
<dbReference type="PANTHER" id="PTHR42791">
    <property type="entry name" value="GNAT FAMILY ACETYLTRANSFERASE"/>
    <property type="match status" value="1"/>
</dbReference>
<protein>
    <recommendedName>
        <fullName evidence="1">N-acetyltransferase domain-containing protein</fullName>
    </recommendedName>
</protein>
<dbReference type="OrthoDB" id="2115692at2759"/>
<sequence>MTLQLRLLNSSDVFAELAVIKHNAFRGDQLFESMYPLDDDQLIEWYTEGEMQDAKNTNLSRVVVVDTETESIIAYAHWHSPRGSDTVGTTDLKAPPAALQPPAGFNAPLRTEFRSCLGELRNRHWQPETQFALTTLATHPKHQGRGCARMLLRWGIEKANRANASIYLDSTPSATGLYSSMGWLELEKVVIGLDKDKDSQPYVITAMIRNPTTL</sequence>
<dbReference type="CDD" id="cd04301">
    <property type="entry name" value="NAT_SF"/>
    <property type="match status" value="1"/>
</dbReference>
<reference evidence="2 3" key="1">
    <citation type="submission" date="2017-06" db="EMBL/GenBank/DDBJ databases">
        <title>Comparative genomic analysis of Ambrosia Fusariam Clade fungi.</title>
        <authorList>
            <person name="Stajich J.E."/>
            <person name="Carrillo J."/>
            <person name="Kijimoto T."/>
            <person name="Eskalen A."/>
            <person name="O'Donnell K."/>
            <person name="Kasson M."/>
        </authorList>
    </citation>
    <scope>NUCLEOTIDE SEQUENCE [LARGE SCALE GENOMIC DNA]</scope>
    <source>
        <strain evidence="2">UCR3666</strain>
    </source>
</reference>
<dbReference type="SUPFAM" id="SSF55729">
    <property type="entry name" value="Acyl-CoA N-acyltransferases (Nat)"/>
    <property type="match status" value="1"/>
</dbReference>
<name>A0A3M2RAR8_9HYPO</name>
<organism evidence="2 3">
    <name type="scientific">Fusarium kuroshium</name>
    <dbReference type="NCBI Taxonomy" id="2010991"/>
    <lineage>
        <taxon>Eukaryota</taxon>
        <taxon>Fungi</taxon>
        <taxon>Dikarya</taxon>
        <taxon>Ascomycota</taxon>
        <taxon>Pezizomycotina</taxon>
        <taxon>Sordariomycetes</taxon>
        <taxon>Hypocreomycetidae</taxon>
        <taxon>Hypocreales</taxon>
        <taxon>Nectriaceae</taxon>
        <taxon>Fusarium</taxon>
        <taxon>Fusarium solani species complex</taxon>
    </lineage>
</organism>
<proteinExistence type="predicted"/>
<feature type="domain" description="N-acetyltransferase" evidence="1">
    <location>
        <begin position="125"/>
        <end position="183"/>
    </location>
</feature>
<dbReference type="InterPro" id="IPR000182">
    <property type="entry name" value="GNAT_dom"/>
</dbReference>
<dbReference type="Gene3D" id="3.40.630.30">
    <property type="match status" value="1"/>
</dbReference>
<dbReference type="EMBL" id="NKUJ01000568">
    <property type="protein sequence ID" value="RMJ02367.1"/>
    <property type="molecule type" value="Genomic_DNA"/>
</dbReference>
<evidence type="ECO:0000313" key="2">
    <source>
        <dbReference type="EMBL" id="RMJ02367.1"/>
    </source>
</evidence>
<keyword evidence="3" id="KW-1185">Reference proteome</keyword>
<dbReference type="InterPro" id="IPR052523">
    <property type="entry name" value="Trichothecene_AcTrans"/>
</dbReference>
<dbReference type="STRING" id="2010991.A0A3M2RAR8"/>
<dbReference type="AlphaFoldDB" id="A0A3M2RAR8"/>
<comment type="caution">
    <text evidence="2">The sequence shown here is derived from an EMBL/GenBank/DDBJ whole genome shotgun (WGS) entry which is preliminary data.</text>
</comment>
<accession>A0A3M2RAR8</accession>
<dbReference type="GO" id="GO:0016747">
    <property type="term" value="F:acyltransferase activity, transferring groups other than amino-acyl groups"/>
    <property type="evidence" value="ECO:0007669"/>
    <property type="project" value="InterPro"/>
</dbReference>
<dbReference type="Proteomes" id="UP000277212">
    <property type="component" value="Unassembled WGS sequence"/>
</dbReference>